<evidence type="ECO:0000259" key="10">
    <source>
        <dbReference type="Pfam" id="PF11904"/>
    </source>
</evidence>
<feature type="repeat" description="ANK" evidence="8">
    <location>
        <begin position="55"/>
        <end position="90"/>
    </location>
</feature>
<keyword evidence="4 8" id="KW-0040">ANK repeat</keyword>
<dbReference type="Gene3D" id="1.25.40.20">
    <property type="entry name" value="Ankyrin repeat-containing domain"/>
    <property type="match status" value="1"/>
</dbReference>
<protein>
    <recommendedName>
        <fullName evidence="10">Ankyrin repeat domain-containing protein</fullName>
    </recommendedName>
</protein>
<evidence type="ECO:0000256" key="4">
    <source>
        <dbReference type="ARBA" id="ARBA00023043"/>
    </source>
</evidence>
<evidence type="ECO:0000256" key="3">
    <source>
        <dbReference type="ARBA" id="ARBA00022824"/>
    </source>
</evidence>
<evidence type="ECO:0000313" key="11">
    <source>
        <dbReference type="EnsemblProtists" id="HpaP807479"/>
    </source>
</evidence>
<dbReference type="Pfam" id="PF00023">
    <property type="entry name" value="Ank"/>
    <property type="match status" value="1"/>
</dbReference>
<dbReference type="InterPro" id="IPR055285">
    <property type="entry name" value="ANKRD13_C"/>
</dbReference>
<dbReference type="SUPFAM" id="SSF48403">
    <property type="entry name" value="Ankyrin repeat"/>
    <property type="match status" value="1"/>
</dbReference>
<dbReference type="Proteomes" id="UP000011713">
    <property type="component" value="Unassembled WGS sequence"/>
</dbReference>
<dbReference type="PROSITE" id="PS50088">
    <property type="entry name" value="ANK_REPEAT"/>
    <property type="match status" value="1"/>
</dbReference>
<evidence type="ECO:0000256" key="8">
    <source>
        <dbReference type="PROSITE-ProRule" id="PRU00023"/>
    </source>
</evidence>
<reference evidence="12" key="1">
    <citation type="journal article" date="2010" name="Science">
        <title>Signatures of adaptation to obligate biotrophy in the Hyaloperonospora arabidopsidis genome.</title>
        <authorList>
            <person name="Baxter L."/>
            <person name="Tripathy S."/>
            <person name="Ishaque N."/>
            <person name="Boot N."/>
            <person name="Cabral A."/>
            <person name="Kemen E."/>
            <person name="Thines M."/>
            <person name="Ah-Fong A."/>
            <person name="Anderson R."/>
            <person name="Badejoko W."/>
            <person name="Bittner-Eddy P."/>
            <person name="Boore J.L."/>
            <person name="Chibucos M.C."/>
            <person name="Coates M."/>
            <person name="Dehal P."/>
            <person name="Delehaunty K."/>
            <person name="Dong S."/>
            <person name="Downton P."/>
            <person name="Dumas B."/>
            <person name="Fabro G."/>
            <person name="Fronick C."/>
            <person name="Fuerstenberg S.I."/>
            <person name="Fulton L."/>
            <person name="Gaulin E."/>
            <person name="Govers F."/>
            <person name="Hughes L."/>
            <person name="Humphray S."/>
            <person name="Jiang R.H."/>
            <person name="Judelson H."/>
            <person name="Kamoun S."/>
            <person name="Kyung K."/>
            <person name="Meijer H."/>
            <person name="Minx P."/>
            <person name="Morris P."/>
            <person name="Nelson J."/>
            <person name="Phuntumart V."/>
            <person name="Qutob D."/>
            <person name="Rehmany A."/>
            <person name="Rougon-Cardoso A."/>
            <person name="Ryden P."/>
            <person name="Torto-Alalibo T."/>
            <person name="Studholme D."/>
            <person name="Wang Y."/>
            <person name="Win J."/>
            <person name="Wood J."/>
            <person name="Clifton S.W."/>
            <person name="Rogers J."/>
            <person name="Van den Ackerveken G."/>
            <person name="Jones J.D."/>
            <person name="McDowell J.M."/>
            <person name="Beynon J."/>
            <person name="Tyler B.M."/>
        </authorList>
    </citation>
    <scope>NUCLEOTIDE SEQUENCE [LARGE SCALE GENOMIC DNA]</scope>
    <source>
        <strain evidence="12">Emoy2</strain>
    </source>
</reference>
<dbReference type="InterPro" id="IPR002110">
    <property type="entry name" value="Ankyrin_rpt"/>
</dbReference>
<feature type="domain" description="Ankyrin repeat" evidence="10">
    <location>
        <begin position="174"/>
        <end position="272"/>
    </location>
</feature>
<accession>M4BM44</accession>
<evidence type="ECO:0000256" key="9">
    <source>
        <dbReference type="SAM" id="MobiDB-lite"/>
    </source>
</evidence>
<feature type="compositionally biased region" description="Basic and acidic residues" evidence="9">
    <location>
        <begin position="266"/>
        <end position="285"/>
    </location>
</feature>
<dbReference type="EMBL" id="JH598405">
    <property type="status" value="NOT_ANNOTATED_CDS"/>
    <property type="molecule type" value="Genomic_DNA"/>
</dbReference>
<feature type="compositionally biased region" description="Low complexity" evidence="9">
    <location>
        <begin position="353"/>
        <end position="364"/>
    </location>
</feature>
<evidence type="ECO:0000313" key="12">
    <source>
        <dbReference type="Proteomes" id="UP000011713"/>
    </source>
</evidence>
<evidence type="ECO:0000256" key="2">
    <source>
        <dbReference type="ARBA" id="ARBA00022737"/>
    </source>
</evidence>
<evidence type="ECO:0000256" key="6">
    <source>
        <dbReference type="ARBA" id="ARBA00023186"/>
    </source>
</evidence>
<dbReference type="PANTHER" id="PTHR12447">
    <property type="entry name" value="ANKYRIN REPEAT DOMAIN-CONTAINING PROTEIN 13"/>
    <property type="match status" value="1"/>
</dbReference>
<dbReference type="PANTHER" id="PTHR12447:SF25">
    <property type="entry name" value="ANKYRIN REPEAT DOMAIN-CONTAINING PROTEIN 13C"/>
    <property type="match status" value="1"/>
</dbReference>
<dbReference type="PROSITE" id="PS50297">
    <property type="entry name" value="ANK_REP_REGION"/>
    <property type="match status" value="1"/>
</dbReference>
<keyword evidence="3" id="KW-0256">Endoplasmic reticulum</keyword>
<keyword evidence="6" id="KW-0143">Chaperone</keyword>
<dbReference type="AlphaFoldDB" id="M4BM44"/>
<dbReference type="VEuPathDB" id="FungiDB:HpaG807479"/>
<feature type="region of interest" description="Disordered" evidence="9">
    <location>
        <begin position="345"/>
        <end position="370"/>
    </location>
</feature>
<dbReference type="OMA" id="CNREERI"/>
<comment type="subcellular location">
    <subcellularLocation>
        <location evidence="1">Endoplasmic reticulum membrane</location>
    </subcellularLocation>
</comment>
<dbReference type="InterPro" id="IPR021832">
    <property type="entry name" value="ANKRD13"/>
</dbReference>
<dbReference type="HOGENOM" id="CLU_411887_0_0_1"/>
<evidence type="ECO:0000256" key="5">
    <source>
        <dbReference type="ARBA" id="ARBA00023136"/>
    </source>
</evidence>
<name>M4BM44_HYAAE</name>
<dbReference type="eggNOG" id="KOG0522">
    <property type="taxonomic scope" value="Eukaryota"/>
</dbReference>
<dbReference type="InterPro" id="IPR036770">
    <property type="entry name" value="Ankyrin_rpt-contain_sf"/>
</dbReference>
<keyword evidence="12" id="KW-1185">Reference proteome</keyword>
<keyword evidence="2" id="KW-0677">Repeat</keyword>
<keyword evidence="5" id="KW-0472">Membrane</keyword>
<organism evidence="11 12">
    <name type="scientific">Hyaloperonospora arabidopsidis (strain Emoy2)</name>
    <name type="common">Downy mildew agent</name>
    <name type="synonym">Peronospora arabidopsidis</name>
    <dbReference type="NCBI Taxonomy" id="559515"/>
    <lineage>
        <taxon>Eukaryota</taxon>
        <taxon>Sar</taxon>
        <taxon>Stramenopiles</taxon>
        <taxon>Oomycota</taxon>
        <taxon>Peronosporomycetes</taxon>
        <taxon>Peronosporales</taxon>
        <taxon>Peronosporaceae</taxon>
        <taxon>Hyaloperonospora</taxon>
    </lineage>
</organism>
<dbReference type="GO" id="GO:0005789">
    <property type="term" value="C:endoplasmic reticulum membrane"/>
    <property type="evidence" value="ECO:0007669"/>
    <property type="project" value="UniProtKB-SubCell"/>
</dbReference>
<feature type="region of interest" description="Disordered" evidence="9">
    <location>
        <begin position="490"/>
        <end position="512"/>
    </location>
</feature>
<dbReference type="EnsemblProtists" id="HpaT807479">
    <property type="protein sequence ID" value="HpaP807479"/>
    <property type="gene ID" value="HpaG807479"/>
</dbReference>
<dbReference type="Pfam" id="PF11904">
    <property type="entry name" value="ANKRD13_C"/>
    <property type="match status" value="1"/>
</dbReference>
<dbReference type="STRING" id="559515.M4BM44"/>
<reference evidence="11" key="2">
    <citation type="submission" date="2015-06" db="UniProtKB">
        <authorList>
            <consortium name="EnsemblProtists"/>
        </authorList>
    </citation>
    <scope>IDENTIFICATION</scope>
    <source>
        <strain evidence="11">Emoy2</strain>
    </source>
</reference>
<evidence type="ECO:0000256" key="7">
    <source>
        <dbReference type="ARBA" id="ARBA00037107"/>
    </source>
</evidence>
<evidence type="ECO:0000256" key="1">
    <source>
        <dbReference type="ARBA" id="ARBA00004586"/>
    </source>
</evidence>
<comment type="function">
    <text evidence="7">Acts as a molecular chaperone for G protein-coupled receptors, regulating their biogenesis and exit from the ER.</text>
</comment>
<dbReference type="SMART" id="SM00248">
    <property type="entry name" value="ANK"/>
    <property type="match status" value="2"/>
</dbReference>
<feature type="region of interest" description="Disordered" evidence="9">
    <location>
        <begin position="266"/>
        <end position="291"/>
    </location>
</feature>
<dbReference type="InParanoid" id="M4BM44"/>
<proteinExistence type="predicted"/>
<sequence length="667" mass="75466">MSYSTPPPPLHLAIWDGDVARVRSLLNSVCPESAECCDSDQIKSLKNFLEMKDVRGNTALHLAVRIVQPNQLAIVKLLLDRNANVTSRNLDGWSCMHDATLCNDEYLLAQLYLKGEKQLIQSLASSQETFMQALEQLPDFEADIFLEAQSWVPLVSSVLPSDTIRVWKRGSQLRVDWTLKGLDGLTWTKGAMSHVFLGRNSGQRAGHAVVINHESQQFYDVLEAMHNSSVGNMDLALHVMLTTAMSSPRLISTKLRFVKHKKAKVREERDEKTQINQDKEKEKSRSQQRKFPWSGTTYKIRDLAIEAQFRPTVNPGRKLKQLPAHKDVPFDEVQQFVNHLRMAVPHGTDEKSSTSQNRRSSSGSDCEDSPQTLRLEKGRILEMHLDVIAGDTIRWKFLSKKSDDFCFVATIIHEDDQQQVCRTDGVKNMEIAGAYEVERNGKFVLMWQNTQKGFTIDRNGFVINYYVAHIRSAVDRSSVGVLANVDTQGSHTSANFSESRGDTGRKNVSSSGLTDEQKCEFFRRLDHVPNPITTTTAFVDHFKLGVDSSEPDIPQGEKLKQSILNMFEYKTKCRPQASNNSVSRNETIDSVFEIKSNFRSMTALPPTRRVRKNFEAKVVMAETFPFQPQDFLPVIRFISTTGDHVKNLEEFFQMVRDGAASLVGELC</sequence>